<evidence type="ECO:0000313" key="2">
    <source>
        <dbReference type="Proteomes" id="UP001056120"/>
    </source>
</evidence>
<organism evidence="1 2">
    <name type="scientific">Smallanthus sonchifolius</name>
    <dbReference type="NCBI Taxonomy" id="185202"/>
    <lineage>
        <taxon>Eukaryota</taxon>
        <taxon>Viridiplantae</taxon>
        <taxon>Streptophyta</taxon>
        <taxon>Embryophyta</taxon>
        <taxon>Tracheophyta</taxon>
        <taxon>Spermatophyta</taxon>
        <taxon>Magnoliopsida</taxon>
        <taxon>eudicotyledons</taxon>
        <taxon>Gunneridae</taxon>
        <taxon>Pentapetalae</taxon>
        <taxon>asterids</taxon>
        <taxon>campanulids</taxon>
        <taxon>Asterales</taxon>
        <taxon>Asteraceae</taxon>
        <taxon>Asteroideae</taxon>
        <taxon>Heliantheae alliance</taxon>
        <taxon>Millerieae</taxon>
        <taxon>Smallanthus</taxon>
    </lineage>
</organism>
<reference evidence="2" key="1">
    <citation type="journal article" date="2022" name="Mol. Ecol. Resour.">
        <title>The genomes of chicory, endive, great burdock and yacon provide insights into Asteraceae palaeo-polyploidization history and plant inulin production.</title>
        <authorList>
            <person name="Fan W."/>
            <person name="Wang S."/>
            <person name="Wang H."/>
            <person name="Wang A."/>
            <person name="Jiang F."/>
            <person name="Liu H."/>
            <person name="Zhao H."/>
            <person name="Xu D."/>
            <person name="Zhang Y."/>
        </authorList>
    </citation>
    <scope>NUCLEOTIDE SEQUENCE [LARGE SCALE GENOMIC DNA]</scope>
    <source>
        <strain evidence="2">cv. Yunnan</strain>
    </source>
</reference>
<evidence type="ECO:0000313" key="1">
    <source>
        <dbReference type="EMBL" id="KAI3818328.1"/>
    </source>
</evidence>
<dbReference type="EMBL" id="CM042021">
    <property type="protein sequence ID" value="KAI3818328.1"/>
    <property type="molecule type" value="Genomic_DNA"/>
</dbReference>
<keyword evidence="2" id="KW-1185">Reference proteome</keyword>
<comment type="caution">
    <text evidence="1">The sequence shown here is derived from an EMBL/GenBank/DDBJ whole genome shotgun (WGS) entry which is preliminary data.</text>
</comment>
<reference evidence="1 2" key="2">
    <citation type="journal article" date="2022" name="Mol. Ecol. Resour.">
        <title>The genomes of chicory, endive, great burdock and yacon provide insights into Asteraceae paleo-polyploidization history and plant inulin production.</title>
        <authorList>
            <person name="Fan W."/>
            <person name="Wang S."/>
            <person name="Wang H."/>
            <person name="Wang A."/>
            <person name="Jiang F."/>
            <person name="Liu H."/>
            <person name="Zhao H."/>
            <person name="Xu D."/>
            <person name="Zhang Y."/>
        </authorList>
    </citation>
    <scope>NUCLEOTIDE SEQUENCE [LARGE SCALE GENOMIC DNA]</scope>
    <source>
        <strain evidence="2">cv. Yunnan</strain>
        <tissue evidence="1">Leaves</tissue>
    </source>
</reference>
<proteinExistence type="predicted"/>
<accession>A0ACB9JF84</accession>
<gene>
    <name evidence="1" type="ORF">L1987_12132</name>
</gene>
<protein>
    <submittedName>
        <fullName evidence="1">Uncharacterized protein</fullName>
    </submittedName>
</protein>
<sequence length="238" mass="26648">MNPPRVDEIPLGHHHILAPFASAKSDSTFSASQSIAASPPSSPSSNRSIRIGQALQGFEKENTNLELDIAKSQQELKEKVLELQNKIENIGGERLRSQEAKVNKIQIYLGSCGCPCTSIRMCCSNRLLMNQRFTLIEDLLPVIVNLYYKSNGRQITTESRACSKKSWKKPQVLSGTVGQENQQKRPTRDMNVSAMINRLISSLILIDKCLNYKINLTSLSSPVPRSFSLLLTLIRYRD</sequence>
<name>A0ACB9JF84_9ASTR</name>
<dbReference type="Proteomes" id="UP001056120">
    <property type="component" value="Linkage Group LG04"/>
</dbReference>